<dbReference type="GO" id="GO:0005829">
    <property type="term" value="C:cytosol"/>
    <property type="evidence" value="ECO:0007669"/>
    <property type="project" value="TreeGrafter"/>
</dbReference>
<dbReference type="PANTHER" id="PTHR20858:SF17">
    <property type="entry name" value="HYDROXYMETHYLPYRIMIDINE_PHOSPHOMETHYLPYRIMIDINE KINASE THI20-RELATED"/>
    <property type="match status" value="1"/>
</dbReference>
<dbReference type="GO" id="GO:0009228">
    <property type="term" value="P:thiamine biosynthetic process"/>
    <property type="evidence" value="ECO:0007669"/>
    <property type="project" value="InterPro"/>
</dbReference>
<feature type="region of interest" description="Disordered" evidence="7">
    <location>
        <begin position="1"/>
        <end position="21"/>
    </location>
</feature>
<evidence type="ECO:0000256" key="2">
    <source>
        <dbReference type="ARBA" id="ARBA00012135"/>
    </source>
</evidence>
<evidence type="ECO:0000313" key="10">
    <source>
        <dbReference type="Proteomes" id="UP000317730"/>
    </source>
</evidence>
<dbReference type="Gene3D" id="3.40.1190.20">
    <property type="match status" value="1"/>
</dbReference>
<dbReference type="FunFam" id="3.40.1190.20:FF:000003">
    <property type="entry name" value="Phosphomethylpyrimidine kinase ThiD"/>
    <property type="match status" value="1"/>
</dbReference>
<feature type="domain" description="Pyridoxamine kinase/Phosphomethylpyrimidine kinase" evidence="8">
    <location>
        <begin position="34"/>
        <end position="281"/>
    </location>
</feature>
<dbReference type="InterPro" id="IPR029056">
    <property type="entry name" value="Ribokinase-like"/>
</dbReference>
<comment type="caution">
    <text evidence="9">The sequence shown here is derived from an EMBL/GenBank/DDBJ whole genome shotgun (WGS) entry which is preliminary data.</text>
</comment>
<evidence type="ECO:0000259" key="8">
    <source>
        <dbReference type="Pfam" id="PF08543"/>
    </source>
</evidence>
<sequence>MSSTDPASPAAERASTQAHGGLPRARVLSIAGSDSGGGAGIQADIKAVTALGGYAMTALTALTAQNTLGVQGILPVPPAFVREQIRSVRDDIGIDAIKTGMLGAAAEIQAVADEIATIKHQTPGLPVVVDPVMVAKGGAVLLQADALESLVRELLPLATVITPNLPEAVQLVGRELDTVVDMKAAARTLRDRTGAAVLLKGGHMQGETIVDILLDDSGLTEFPGLRLPGRHTHGTGCTLASALATRLGQGFSLIEATDQARRYVQAAIAHAPGFGQGAGPLWHAHGWHGGLG</sequence>
<name>A0A4Y3TWZ2_9PROT</name>
<organism evidence="9 10">
    <name type="scientific">Acetobacter peroxydans</name>
    <dbReference type="NCBI Taxonomy" id="104098"/>
    <lineage>
        <taxon>Bacteria</taxon>
        <taxon>Pseudomonadati</taxon>
        <taxon>Pseudomonadota</taxon>
        <taxon>Alphaproteobacteria</taxon>
        <taxon>Acetobacterales</taxon>
        <taxon>Acetobacteraceae</taxon>
        <taxon>Acetobacter</taxon>
    </lineage>
</organism>
<keyword evidence="10" id="KW-1185">Reference proteome</keyword>
<dbReference type="NCBIfam" id="TIGR00097">
    <property type="entry name" value="HMP-P_kinase"/>
    <property type="match status" value="1"/>
</dbReference>
<dbReference type="UniPathway" id="UPA00060">
    <property type="reaction ID" value="UER00138"/>
</dbReference>
<evidence type="ECO:0000256" key="1">
    <source>
        <dbReference type="ARBA" id="ARBA00004948"/>
    </source>
</evidence>
<dbReference type="RefSeq" id="WP_141376074.1">
    <property type="nucleotide sequence ID" value="NZ_BAPL01000005.1"/>
</dbReference>
<dbReference type="Proteomes" id="UP000317730">
    <property type="component" value="Unassembled WGS sequence"/>
</dbReference>
<dbReference type="InterPro" id="IPR013749">
    <property type="entry name" value="PM/HMP-P_kinase-1"/>
</dbReference>
<dbReference type="GO" id="GO:0008902">
    <property type="term" value="F:hydroxymethylpyrimidine kinase activity"/>
    <property type="evidence" value="ECO:0007669"/>
    <property type="project" value="UniProtKB-EC"/>
</dbReference>
<dbReference type="AlphaFoldDB" id="A0A4Y3TWZ2"/>
<dbReference type="SUPFAM" id="SSF53613">
    <property type="entry name" value="Ribokinase-like"/>
    <property type="match status" value="1"/>
</dbReference>
<keyword evidence="3" id="KW-0808">Transferase</keyword>
<keyword evidence="4" id="KW-0547">Nucleotide-binding</keyword>
<dbReference type="Pfam" id="PF08543">
    <property type="entry name" value="Phos_pyr_kin"/>
    <property type="match status" value="1"/>
</dbReference>
<protein>
    <recommendedName>
        <fullName evidence="2">hydroxymethylpyrimidine kinase</fullName>
        <ecNumber evidence="2">2.7.1.49</ecNumber>
    </recommendedName>
</protein>
<dbReference type="CDD" id="cd01169">
    <property type="entry name" value="HMPP_kinase"/>
    <property type="match status" value="1"/>
</dbReference>
<accession>A0A4Y3TWZ2</accession>
<evidence type="ECO:0000256" key="7">
    <source>
        <dbReference type="SAM" id="MobiDB-lite"/>
    </source>
</evidence>
<reference evidence="9 10" key="1">
    <citation type="submission" date="2019-06" db="EMBL/GenBank/DDBJ databases">
        <title>Whole genome shotgun sequence of Acetobacter peroxydans NBRC 13755.</title>
        <authorList>
            <person name="Hosoyama A."/>
            <person name="Uohara A."/>
            <person name="Ohji S."/>
            <person name="Ichikawa N."/>
        </authorList>
    </citation>
    <scope>NUCLEOTIDE SEQUENCE [LARGE SCALE GENOMIC DNA]</scope>
    <source>
        <strain evidence="9 10">NBRC 13755</strain>
    </source>
</reference>
<evidence type="ECO:0000256" key="3">
    <source>
        <dbReference type="ARBA" id="ARBA00022679"/>
    </source>
</evidence>
<keyword evidence="5 9" id="KW-0418">Kinase</keyword>
<dbReference type="PANTHER" id="PTHR20858">
    <property type="entry name" value="PHOSPHOMETHYLPYRIMIDINE KINASE"/>
    <property type="match status" value="1"/>
</dbReference>
<evidence type="ECO:0000313" key="9">
    <source>
        <dbReference type="EMBL" id="GEB85647.1"/>
    </source>
</evidence>
<dbReference type="OrthoDB" id="9810880at2"/>
<dbReference type="EC" id="2.7.1.49" evidence="2"/>
<evidence type="ECO:0000256" key="4">
    <source>
        <dbReference type="ARBA" id="ARBA00022741"/>
    </source>
</evidence>
<dbReference type="GO" id="GO:0008972">
    <property type="term" value="F:phosphomethylpyrimidine kinase activity"/>
    <property type="evidence" value="ECO:0007669"/>
    <property type="project" value="InterPro"/>
</dbReference>
<dbReference type="EMBL" id="BJMV01000006">
    <property type="protein sequence ID" value="GEB85647.1"/>
    <property type="molecule type" value="Genomic_DNA"/>
</dbReference>
<dbReference type="InterPro" id="IPR004399">
    <property type="entry name" value="HMP/HMP-P_kinase_dom"/>
</dbReference>
<evidence type="ECO:0000256" key="6">
    <source>
        <dbReference type="ARBA" id="ARBA00022840"/>
    </source>
</evidence>
<evidence type="ECO:0000256" key="5">
    <source>
        <dbReference type="ARBA" id="ARBA00022777"/>
    </source>
</evidence>
<dbReference type="GO" id="GO:0005524">
    <property type="term" value="F:ATP binding"/>
    <property type="evidence" value="ECO:0007669"/>
    <property type="project" value="UniProtKB-KW"/>
</dbReference>
<keyword evidence="6" id="KW-0067">ATP-binding</keyword>
<dbReference type="GO" id="GO:0009229">
    <property type="term" value="P:thiamine diphosphate biosynthetic process"/>
    <property type="evidence" value="ECO:0007669"/>
    <property type="project" value="UniProtKB-UniPathway"/>
</dbReference>
<gene>
    <name evidence="9" type="ORF">APE01nite_14440</name>
</gene>
<proteinExistence type="predicted"/>
<comment type="pathway">
    <text evidence="1">Cofactor biosynthesis; thiamine diphosphate biosynthesis.</text>
</comment>